<protein>
    <recommendedName>
        <fullName evidence="9">Lipoprotein signal peptidase</fullName>
        <ecNumber evidence="9">3.4.23.36</ecNumber>
    </recommendedName>
    <alternativeName>
        <fullName evidence="9">Prolipoprotein signal peptidase</fullName>
    </alternativeName>
    <alternativeName>
        <fullName evidence="9">Signal peptidase II</fullName>
        <shortName evidence="9">SPase II</shortName>
    </alternativeName>
</protein>
<comment type="function">
    <text evidence="9 10">This protein specifically catalyzes the removal of signal peptides from prolipoproteins.</text>
</comment>
<keyword evidence="3 9" id="KW-0645">Protease</keyword>
<evidence type="ECO:0000313" key="13">
    <source>
        <dbReference type="EMBL" id="PIY32330.1"/>
    </source>
</evidence>
<keyword evidence="7 9" id="KW-1133">Transmembrane helix</keyword>
<evidence type="ECO:0000256" key="11">
    <source>
        <dbReference type="RuleBase" id="RU004181"/>
    </source>
</evidence>
<dbReference type="Proteomes" id="UP000228560">
    <property type="component" value="Unassembled WGS sequence"/>
</dbReference>
<evidence type="ECO:0000256" key="8">
    <source>
        <dbReference type="ARBA" id="ARBA00023136"/>
    </source>
</evidence>
<evidence type="ECO:0000256" key="7">
    <source>
        <dbReference type="ARBA" id="ARBA00022989"/>
    </source>
</evidence>
<dbReference type="EMBL" id="PFIP01000131">
    <property type="protein sequence ID" value="PIX33742.1"/>
    <property type="molecule type" value="Genomic_DNA"/>
</dbReference>
<comment type="caution">
    <text evidence="13">The sequence shown here is derived from an EMBL/GenBank/DDBJ whole genome shotgun (WGS) entry which is preliminary data.</text>
</comment>
<comment type="catalytic activity">
    <reaction evidence="9 10">
        <text>Release of signal peptides from bacterial membrane prolipoproteins. Hydrolyzes -Xaa-Yaa-Zaa-|-(S,diacylglyceryl)Cys-, in which Xaa is hydrophobic (preferably Leu), and Yaa (Ala or Ser) and Zaa (Gly or Ala) have small, neutral side chains.</text>
        <dbReference type="EC" id="3.4.23.36"/>
    </reaction>
</comment>
<accession>A0A2M7PNY6</accession>
<evidence type="ECO:0000313" key="12">
    <source>
        <dbReference type="EMBL" id="PIX33742.1"/>
    </source>
</evidence>
<comment type="similarity">
    <text evidence="1 9 11">Belongs to the peptidase A8 family.</text>
</comment>
<evidence type="ECO:0000313" key="16">
    <source>
        <dbReference type="Proteomes" id="UP000230646"/>
    </source>
</evidence>
<dbReference type="PANTHER" id="PTHR33695">
    <property type="entry name" value="LIPOPROTEIN SIGNAL PEPTIDASE"/>
    <property type="match status" value="1"/>
</dbReference>
<evidence type="ECO:0000256" key="3">
    <source>
        <dbReference type="ARBA" id="ARBA00022670"/>
    </source>
</evidence>
<keyword evidence="8 9" id="KW-0472">Membrane</keyword>
<name>A0A2M7PNY6_9BACT</name>
<dbReference type="NCBIfam" id="TIGR00077">
    <property type="entry name" value="lspA"/>
    <property type="match status" value="1"/>
</dbReference>
<sequence length="174" mass="19503">MISYLKRLKILIFVSIISVGADQLAKYAAKKLLPYGAMTSLMGDTIRLQYLKNKGAFLSLGASLPEETRFWIFMVSVSLVLNIIFLYLIFSKRLSFLPTLAISLIFSGAMSNLIDRLTYDGAVIDFLNIGIGKLRTGVFNLADFAVICGVALLFYFSLFNHLQPEILLIKKKDF</sequence>
<reference evidence="12" key="1">
    <citation type="submission" date="2017-09" db="EMBL/GenBank/DDBJ databases">
        <title>Depth-based differentiation of microbial function through sediment-hosted aquifers and enrichment of novel symbionts in the deep terrestrial subsurface.</title>
        <authorList>
            <person name="Probst A.J."/>
            <person name="Ladd B."/>
            <person name="Jarett J.K."/>
            <person name="Geller-Mcgrath D.E."/>
            <person name="Sieber C.M.K."/>
            <person name="Emerson J.B."/>
            <person name="Anantharaman K."/>
            <person name="Thomas B.C."/>
            <person name="Malmstrom R."/>
            <person name="Stieglmeier M."/>
            <person name="Klingl A."/>
            <person name="Woyke T."/>
            <person name="Ryan C.M."/>
            <person name="Banfield J.F."/>
        </authorList>
    </citation>
    <scope>NUCLEOTIDE SEQUENCE</scope>
    <source>
        <strain evidence="12">CG_4_8_14_3_um_filter_34_18</strain>
    </source>
</reference>
<dbReference type="PRINTS" id="PR00781">
    <property type="entry name" value="LIPOSIGPTASE"/>
</dbReference>
<feature type="transmembrane region" description="Helical" evidence="9">
    <location>
        <begin position="144"/>
        <end position="162"/>
    </location>
</feature>
<dbReference type="PROSITE" id="PS00855">
    <property type="entry name" value="SPASE_II"/>
    <property type="match status" value="1"/>
</dbReference>
<feature type="transmembrane region" description="Helical" evidence="9">
    <location>
        <begin position="70"/>
        <end position="89"/>
    </location>
</feature>
<keyword evidence="6 9" id="KW-0378">Hydrolase</keyword>
<dbReference type="Proteomes" id="UP000230646">
    <property type="component" value="Unassembled WGS sequence"/>
</dbReference>
<keyword evidence="4 9" id="KW-0812">Transmembrane</keyword>
<dbReference type="GO" id="GO:0005886">
    <property type="term" value="C:plasma membrane"/>
    <property type="evidence" value="ECO:0007669"/>
    <property type="project" value="UniProtKB-SubCell"/>
</dbReference>
<evidence type="ECO:0000256" key="10">
    <source>
        <dbReference type="RuleBase" id="RU000594"/>
    </source>
</evidence>
<reference evidence="15 16" key="2">
    <citation type="submission" date="2017-09" db="EMBL/GenBank/DDBJ databases">
        <title>Depth-based differentiation of microbial function through sediment-hosted aquifers and enrichment of novel symbionts in the deep terrestrial subsurface.</title>
        <authorList>
            <person name="Probst A.J."/>
            <person name="Ladd B."/>
            <person name="Jarett J.K."/>
            <person name="Geller-Mcgrath D.E."/>
            <person name="Sieber C.M."/>
            <person name="Emerson J.B."/>
            <person name="Anantharaman K."/>
            <person name="Thomas B.C."/>
            <person name="Malmstrom R."/>
            <person name="Stieglmeier M."/>
            <person name="Klingl A."/>
            <person name="Woyke T."/>
            <person name="Ryan C.M."/>
            <person name="Banfield J.F."/>
        </authorList>
    </citation>
    <scope>NUCLEOTIDE SEQUENCE [LARGE SCALE GENOMIC DNA]</scope>
    <source>
        <strain evidence="13">CG_4_10_14_3_um_filter_34_13</strain>
        <strain evidence="14">CG_4_9_14_3_um_filter_33_16</strain>
    </source>
</reference>
<evidence type="ECO:0000256" key="9">
    <source>
        <dbReference type="HAMAP-Rule" id="MF_00161"/>
    </source>
</evidence>
<comment type="caution">
    <text evidence="9">Lacks conserved residue(s) required for the propagation of feature annotation.</text>
</comment>
<comment type="subcellular location">
    <subcellularLocation>
        <location evidence="9">Cell membrane</location>
        <topology evidence="9">Multi-pass membrane protein</topology>
    </subcellularLocation>
</comment>
<dbReference type="GO" id="GO:0004190">
    <property type="term" value="F:aspartic-type endopeptidase activity"/>
    <property type="evidence" value="ECO:0007669"/>
    <property type="project" value="UniProtKB-UniRule"/>
</dbReference>
<accession>A0A2M8CEU8</accession>
<proteinExistence type="inferred from homology"/>
<feature type="transmembrane region" description="Helical" evidence="9">
    <location>
        <begin position="96"/>
        <end position="114"/>
    </location>
</feature>
<dbReference type="AlphaFoldDB" id="A0A2M7PNY6"/>
<dbReference type="UniPathway" id="UPA00665"/>
<feature type="active site" evidence="9">
    <location>
        <position position="143"/>
    </location>
</feature>
<evidence type="ECO:0000256" key="5">
    <source>
        <dbReference type="ARBA" id="ARBA00022750"/>
    </source>
</evidence>
<dbReference type="GO" id="GO:0006508">
    <property type="term" value="P:proteolysis"/>
    <property type="evidence" value="ECO:0007669"/>
    <property type="project" value="UniProtKB-KW"/>
</dbReference>
<evidence type="ECO:0000256" key="1">
    <source>
        <dbReference type="ARBA" id="ARBA00006139"/>
    </source>
</evidence>
<evidence type="ECO:0000313" key="14">
    <source>
        <dbReference type="EMBL" id="PJB57578.1"/>
    </source>
</evidence>
<dbReference type="EC" id="3.4.23.36" evidence="9"/>
<evidence type="ECO:0000313" key="15">
    <source>
        <dbReference type="Proteomes" id="UP000228560"/>
    </source>
</evidence>
<comment type="pathway">
    <text evidence="9">Protein modification; lipoprotein biosynthesis (signal peptide cleavage).</text>
</comment>
<accession>A0A2M7K6H9</accession>
<dbReference type="EMBL" id="PFTV01000048">
    <property type="protein sequence ID" value="PJB57578.1"/>
    <property type="molecule type" value="Genomic_DNA"/>
</dbReference>
<dbReference type="PANTHER" id="PTHR33695:SF1">
    <property type="entry name" value="LIPOPROTEIN SIGNAL PEPTIDASE"/>
    <property type="match status" value="1"/>
</dbReference>
<evidence type="ECO:0000256" key="4">
    <source>
        <dbReference type="ARBA" id="ARBA00022692"/>
    </source>
</evidence>
<keyword evidence="5 9" id="KW-0064">Aspartyl protease</keyword>
<gene>
    <name evidence="9 13" type="primary">lspA</name>
    <name evidence="14" type="ORF">CO097_02105</name>
    <name evidence="13" type="ORF">COZ07_06065</name>
    <name evidence="12" type="ORF">COZ58_06595</name>
</gene>
<dbReference type="RefSeq" id="WP_406607704.1">
    <property type="nucleotide sequence ID" value="NZ_PFKO01000232.1"/>
</dbReference>
<feature type="active site" evidence="9">
    <location>
        <position position="125"/>
    </location>
</feature>
<dbReference type="HAMAP" id="MF_00161">
    <property type="entry name" value="LspA"/>
    <property type="match status" value="1"/>
</dbReference>
<evidence type="ECO:0000256" key="6">
    <source>
        <dbReference type="ARBA" id="ARBA00022801"/>
    </source>
</evidence>
<dbReference type="InterPro" id="IPR001872">
    <property type="entry name" value="Peptidase_A8"/>
</dbReference>
<dbReference type="Pfam" id="PF01252">
    <property type="entry name" value="Peptidase_A8"/>
    <property type="match status" value="1"/>
</dbReference>
<organism evidence="13 16">
    <name type="scientific">Candidatus Infernicultor aquiphilus</name>
    <dbReference type="NCBI Taxonomy" id="1805029"/>
    <lineage>
        <taxon>Bacteria</taxon>
        <taxon>Pseudomonadati</taxon>
        <taxon>Atribacterota</taxon>
        <taxon>Candidatus Phoenicimicrobiia</taxon>
        <taxon>Candidatus Pheonicimicrobiales</taxon>
        <taxon>Candidatus Phoenicimicrobiaceae</taxon>
        <taxon>Candidatus Infernicultor</taxon>
    </lineage>
</organism>
<dbReference type="Proteomes" id="UP000231493">
    <property type="component" value="Unassembled WGS sequence"/>
</dbReference>
<keyword evidence="2 9" id="KW-1003">Cell membrane</keyword>
<evidence type="ECO:0000256" key="2">
    <source>
        <dbReference type="ARBA" id="ARBA00022475"/>
    </source>
</evidence>
<dbReference type="EMBL" id="PFKO01000232">
    <property type="protein sequence ID" value="PIY32330.1"/>
    <property type="molecule type" value="Genomic_DNA"/>
</dbReference>